<protein>
    <submittedName>
        <fullName evidence="1">Uncharacterized protein</fullName>
    </submittedName>
</protein>
<comment type="caution">
    <text evidence="1">The sequence shown here is derived from an EMBL/GenBank/DDBJ whole genome shotgun (WGS) entry which is preliminary data.</text>
</comment>
<accession>A0A0F4R192</accession>
<name>A0A0F4R192_9GAMM</name>
<keyword evidence="2" id="KW-1185">Reference proteome</keyword>
<dbReference type="RefSeq" id="WP_046002953.1">
    <property type="nucleotide sequence ID" value="NZ_JXYA01000001.1"/>
</dbReference>
<evidence type="ECO:0000313" key="2">
    <source>
        <dbReference type="Proteomes" id="UP000033452"/>
    </source>
</evidence>
<dbReference type="EMBL" id="JXYA01000001">
    <property type="protein sequence ID" value="KJZ13359.1"/>
    <property type="molecule type" value="Genomic_DNA"/>
</dbReference>
<reference evidence="1 2" key="1">
    <citation type="journal article" date="2015" name="BMC Genomics">
        <title>Genome mining reveals unlocked bioactive potential of marine Gram-negative bacteria.</title>
        <authorList>
            <person name="Machado H."/>
            <person name="Sonnenschein E.C."/>
            <person name="Melchiorsen J."/>
            <person name="Gram L."/>
        </authorList>
    </citation>
    <scope>NUCLEOTIDE SEQUENCE [LARGE SCALE GENOMIC DNA]</scope>
    <source>
        <strain evidence="1 2">S2471</strain>
    </source>
</reference>
<evidence type="ECO:0000313" key="1">
    <source>
        <dbReference type="EMBL" id="KJZ13359.1"/>
    </source>
</evidence>
<dbReference type="AlphaFoldDB" id="A0A0F4R192"/>
<organism evidence="1 2">
    <name type="scientific">Pseudoalteromonas rubra</name>
    <dbReference type="NCBI Taxonomy" id="43658"/>
    <lineage>
        <taxon>Bacteria</taxon>
        <taxon>Pseudomonadati</taxon>
        <taxon>Pseudomonadota</taxon>
        <taxon>Gammaproteobacteria</taxon>
        <taxon>Alteromonadales</taxon>
        <taxon>Pseudoalteromonadaceae</taxon>
        <taxon>Pseudoalteromonas</taxon>
    </lineage>
</organism>
<dbReference type="OrthoDB" id="5573608at2"/>
<proteinExistence type="predicted"/>
<gene>
    <name evidence="1" type="ORF">TW77_00205</name>
</gene>
<dbReference type="PATRIC" id="fig|43658.5.peg.39"/>
<sequence length="266" mass="29698">MLTAQQVTDLEVYLAHLRLKIDPALAQKYPIFAGKPYPLGRCKEVRNAIQELLKAELAKEPVAAPLQPLKALLDSGLTLEPVWGSLRDEYFQNALVVGPWYLDAANDTVNPNKPRVEIRLLAESGFGAITSFEQFVKIARSYWEVDVYRNEIFPALAPFLPLVCVSHTGVSWFAAANDDMLLLARDSAFELVERMLPTLPAPPPALTDKWLSAAASVDMPSQLLKTQTRSAQAMCQHYRNEGKHQDILFRDEVVLAYLSLPVNVQV</sequence>
<dbReference type="Proteomes" id="UP000033452">
    <property type="component" value="Unassembled WGS sequence"/>
</dbReference>